<dbReference type="PANTHER" id="PTHR12993">
    <property type="entry name" value="N-ACETYLGLUCOSAMINYL-PHOSPHATIDYLINOSITOL DE-N-ACETYLASE-RELATED"/>
    <property type="match status" value="1"/>
</dbReference>
<dbReference type="GO" id="GO:0016811">
    <property type="term" value="F:hydrolase activity, acting on carbon-nitrogen (but not peptide) bonds, in linear amides"/>
    <property type="evidence" value="ECO:0007669"/>
    <property type="project" value="TreeGrafter"/>
</dbReference>
<protein>
    <submittedName>
        <fullName evidence="2">PIG-L domain-containing protein</fullName>
    </submittedName>
</protein>
<evidence type="ECO:0000313" key="2">
    <source>
        <dbReference type="EMBL" id="GFG73510.1"/>
    </source>
</evidence>
<dbReference type="Proteomes" id="UP000465361">
    <property type="component" value="Unassembled WGS sequence"/>
</dbReference>
<sequence>MVAHPDDESFGLGAVLSSFAERGARLAVLCLTRGEASTLHGVAGDLSEIRARELAAAAEVLGVSTVELLSYPDGHLSETPADELSVPVVDFARKVGADGVLAFDSNGVTGHPDHQRATAAARAAALDLDLPVLGWTLPSAVADTLNHEYHTSFAGYPSTHIDLVIPVDRHQQYRAVRCHPSQALPTSVLWRRLELLGPHEHLRRLTPV</sequence>
<accession>A0A7I9XV51</accession>
<reference evidence="2 3" key="1">
    <citation type="journal article" date="2019" name="Emerg. Microbes Infect.">
        <title>Comprehensive subspecies identification of 175 nontuberculous mycobacteria species based on 7547 genomic profiles.</title>
        <authorList>
            <person name="Matsumoto Y."/>
            <person name="Kinjo T."/>
            <person name="Motooka D."/>
            <person name="Nabeya D."/>
            <person name="Jung N."/>
            <person name="Uechi K."/>
            <person name="Horii T."/>
            <person name="Iida T."/>
            <person name="Fujita J."/>
            <person name="Nakamura S."/>
        </authorList>
    </citation>
    <scope>NUCLEOTIDE SEQUENCE [LARGE SCALE GENOMIC DNA]</scope>
    <source>
        <strain evidence="2 3">JCM 17322</strain>
    </source>
</reference>
<dbReference type="PANTHER" id="PTHR12993:SF11">
    <property type="entry name" value="N-ACETYLGLUCOSAMINYL-PHOSPHATIDYLINOSITOL DE-N-ACETYLASE"/>
    <property type="match status" value="1"/>
</dbReference>
<dbReference type="Gene3D" id="3.40.50.10320">
    <property type="entry name" value="LmbE-like"/>
    <property type="match status" value="1"/>
</dbReference>
<dbReference type="GO" id="GO:0016137">
    <property type="term" value="P:glycoside metabolic process"/>
    <property type="evidence" value="ECO:0007669"/>
    <property type="project" value="UniProtKB-ARBA"/>
</dbReference>
<dbReference type="EMBL" id="BLKW01000002">
    <property type="protein sequence ID" value="GFG73510.1"/>
    <property type="molecule type" value="Genomic_DNA"/>
</dbReference>
<organism evidence="2 3">
    <name type="scientific">Mycobacterium botniense</name>
    <dbReference type="NCBI Taxonomy" id="84962"/>
    <lineage>
        <taxon>Bacteria</taxon>
        <taxon>Bacillati</taxon>
        <taxon>Actinomycetota</taxon>
        <taxon>Actinomycetes</taxon>
        <taxon>Mycobacteriales</taxon>
        <taxon>Mycobacteriaceae</taxon>
        <taxon>Mycobacterium</taxon>
    </lineage>
</organism>
<gene>
    <name evidence="2" type="ORF">MBOT_08750</name>
</gene>
<dbReference type="Pfam" id="PF02585">
    <property type="entry name" value="PIG-L"/>
    <property type="match status" value="1"/>
</dbReference>
<dbReference type="InterPro" id="IPR003737">
    <property type="entry name" value="GlcNAc_PI_deacetylase-related"/>
</dbReference>
<name>A0A7I9XV51_9MYCO</name>
<dbReference type="InterPro" id="IPR024078">
    <property type="entry name" value="LmbE-like_dom_sf"/>
</dbReference>
<dbReference type="SUPFAM" id="SSF102588">
    <property type="entry name" value="LmbE-like"/>
    <property type="match status" value="1"/>
</dbReference>
<keyword evidence="3" id="KW-1185">Reference proteome</keyword>
<keyword evidence="1" id="KW-0862">Zinc</keyword>
<evidence type="ECO:0000313" key="3">
    <source>
        <dbReference type="Proteomes" id="UP000465361"/>
    </source>
</evidence>
<comment type="caution">
    <text evidence="2">The sequence shown here is derived from an EMBL/GenBank/DDBJ whole genome shotgun (WGS) entry which is preliminary data.</text>
</comment>
<proteinExistence type="predicted"/>
<dbReference type="AlphaFoldDB" id="A0A7I9XV51"/>
<evidence type="ECO:0000256" key="1">
    <source>
        <dbReference type="ARBA" id="ARBA00022833"/>
    </source>
</evidence>